<accession>A0A9N7RH46</accession>
<feature type="non-terminal residue" evidence="2">
    <location>
        <position position="61"/>
    </location>
</feature>
<evidence type="ECO:0000259" key="1">
    <source>
        <dbReference type="PROSITE" id="PS50994"/>
    </source>
</evidence>
<feature type="non-terminal residue" evidence="2">
    <location>
        <position position="1"/>
    </location>
</feature>
<evidence type="ECO:0000313" key="3">
    <source>
        <dbReference type="Proteomes" id="UP001153555"/>
    </source>
</evidence>
<dbReference type="GO" id="GO:0015074">
    <property type="term" value="P:DNA integration"/>
    <property type="evidence" value="ECO:0007669"/>
    <property type="project" value="InterPro"/>
</dbReference>
<dbReference type="OrthoDB" id="4369127at2759"/>
<gene>
    <name evidence="2" type="ORF">SHERM_25173</name>
</gene>
<name>A0A9N7RH46_STRHE</name>
<dbReference type="InterPro" id="IPR001584">
    <property type="entry name" value="Integrase_cat-core"/>
</dbReference>
<proteinExistence type="predicted"/>
<feature type="domain" description="Integrase catalytic" evidence="1">
    <location>
        <begin position="1"/>
        <end position="61"/>
    </location>
</feature>
<dbReference type="Proteomes" id="UP001153555">
    <property type="component" value="Unassembled WGS sequence"/>
</dbReference>
<dbReference type="InterPro" id="IPR012337">
    <property type="entry name" value="RNaseH-like_sf"/>
</dbReference>
<dbReference type="SUPFAM" id="SSF53098">
    <property type="entry name" value="Ribonuclease H-like"/>
    <property type="match status" value="1"/>
</dbReference>
<reference evidence="2" key="1">
    <citation type="submission" date="2019-12" db="EMBL/GenBank/DDBJ databases">
        <authorList>
            <person name="Scholes J."/>
        </authorList>
    </citation>
    <scope>NUCLEOTIDE SEQUENCE</scope>
</reference>
<dbReference type="EMBL" id="CACSLK010027777">
    <property type="protein sequence ID" value="CAA0829646.1"/>
    <property type="molecule type" value="Genomic_DNA"/>
</dbReference>
<dbReference type="PROSITE" id="PS50994">
    <property type="entry name" value="INTEGRASE"/>
    <property type="match status" value="1"/>
</dbReference>
<keyword evidence="3" id="KW-1185">Reference proteome</keyword>
<comment type="caution">
    <text evidence="2">The sequence shown here is derived from an EMBL/GenBank/DDBJ whole genome shotgun (WGS) entry which is preliminary data.</text>
</comment>
<dbReference type="AlphaFoldDB" id="A0A9N7RH46"/>
<protein>
    <recommendedName>
        <fullName evidence="1">Integrase catalytic domain-containing protein</fullName>
    </recommendedName>
</protein>
<evidence type="ECO:0000313" key="2">
    <source>
        <dbReference type="EMBL" id="CAA0829646.1"/>
    </source>
</evidence>
<organism evidence="2 3">
    <name type="scientific">Striga hermonthica</name>
    <name type="common">Purple witchweed</name>
    <name type="synonym">Buchnera hermonthica</name>
    <dbReference type="NCBI Taxonomy" id="68872"/>
    <lineage>
        <taxon>Eukaryota</taxon>
        <taxon>Viridiplantae</taxon>
        <taxon>Streptophyta</taxon>
        <taxon>Embryophyta</taxon>
        <taxon>Tracheophyta</taxon>
        <taxon>Spermatophyta</taxon>
        <taxon>Magnoliopsida</taxon>
        <taxon>eudicotyledons</taxon>
        <taxon>Gunneridae</taxon>
        <taxon>Pentapetalae</taxon>
        <taxon>asterids</taxon>
        <taxon>lamiids</taxon>
        <taxon>Lamiales</taxon>
        <taxon>Orobanchaceae</taxon>
        <taxon>Buchnereae</taxon>
        <taxon>Striga</taxon>
    </lineage>
</organism>
<sequence>SECFEKFKEYQVVGEKLHGKIINSLQSDQGGKYLFGVLRTYLSEAGIESQPTGPSTPQQIG</sequence>